<dbReference type="CDD" id="cd06257">
    <property type="entry name" value="DnaJ"/>
    <property type="match status" value="1"/>
</dbReference>
<evidence type="ECO:0000313" key="4">
    <source>
        <dbReference type="Proteomes" id="UP001230986"/>
    </source>
</evidence>
<organism evidence="3 4">
    <name type="scientific">Geitlerinema calcuttense NRMC-F 0142</name>
    <dbReference type="NCBI Taxonomy" id="2922238"/>
    <lineage>
        <taxon>Bacteria</taxon>
        <taxon>Bacillati</taxon>
        <taxon>Cyanobacteriota</taxon>
        <taxon>Cyanophyceae</taxon>
        <taxon>Geitlerinematales</taxon>
        <taxon>Geitlerinemataceae</taxon>
        <taxon>Geitlerinema</taxon>
    </lineage>
</organism>
<dbReference type="Proteomes" id="UP001230986">
    <property type="component" value="Unassembled WGS sequence"/>
</dbReference>
<dbReference type="InterPro" id="IPR001623">
    <property type="entry name" value="DnaJ_domain"/>
</dbReference>
<dbReference type="InterPro" id="IPR036869">
    <property type="entry name" value="J_dom_sf"/>
</dbReference>
<protein>
    <submittedName>
        <fullName evidence="3">J domain-containing protein</fullName>
    </submittedName>
</protein>
<feature type="region of interest" description="Disordered" evidence="2">
    <location>
        <begin position="1"/>
        <end position="30"/>
    </location>
</feature>
<accession>A0ABT7M3P4</accession>
<feature type="compositionally biased region" description="Polar residues" evidence="2">
    <location>
        <begin position="1"/>
        <end position="14"/>
    </location>
</feature>
<reference evidence="3 4" key="1">
    <citation type="submission" date="2023-06" db="EMBL/GenBank/DDBJ databases">
        <title>Whole genome sequence of Oscillatoria calcuttensis NRMC-F 0142.</title>
        <authorList>
            <person name="Shakena Fathima T."/>
            <person name="Muralitharan G."/>
            <person name="Thajuddin N."/>
        </authorList>
    </citation>
    <scope>NUCLEOTIDE SEQUENCE [LARGE SCALE GENOMIC DNA]</scope>
    <source>
        <strain evidence="3 4">NRMC-F 0142</strain>
    </source>
</reference>
<sequence length="271" mass="30916">MNSTHESGKPTASHSSLRRSPSSPQSELEQQQAILAALELQCAERELELITQVSELRQFEQDYFQTIGKRCVELDRAEAQLAEYLAHLHPKDLRLRQRAQQAWTKAQETEAANRELPLEGVVHFRPSEGLKKLYREVAKRIHPDLVTDEAERQRRLELMIAANRAYEQGNPEVLEAILAGWEDTQGWQQSETPDAQLLRTRRQIEQIQLRLVAIASELSELQNSALAQLHAQALEVQAQGRDLLAELAFQLDEEIAAIERHTQEIKTKLAL</sequence>
<name>A0ABT7M3P4_9CYAN</name>
<dbReference type="SUPFAM" id="SSF46565">
    <property type="entry name" value="Chaperone J-domain"/>
    <property type="match status" value="1"/>
</dbReference>
<evidence type="ECO:0000313" key="3">
    <source>
        <dbReference type="EMBL" id="MDL5057676.1"/>
    </source>
</evidence>
<dbReference type="EMBL" id="JASVEJ010000036">
    <property type="protein sequence ID" value="MDL5057676.1"/>
    <property type="molecule type" value="Genomic_DNA"/>
</dbReference>
<feature type="compositionally biased region" description="Low complexity" evidence="2">
    <location>
        <begin position="18"/>
        <end position="30"/>
    </location>
</feature>
<proteinExistence type="predicted"/>
<evidence type="ECO:0000256" key="2">
    <source>
        <dbReference type="SAM" id="MobiDB-lite"/>
    </source>
</evidence>
<comment type="caution">
    <text evidence="3">The sequence shown here is derived from an EMBL/GenBank/DDBJ whole genome shotgun (WGS) entry which is preliminary data.</text>
</comment>
<dbReference type="RefSeq" id="WP_286004611.1">
    <property type="nucleotide sequence ID" value="NZ_JASVEJ010000036.1"/>
</dbReference>
<keyword evidence="1" id="KW-0175">Coiled coil</keyword>
<gene>
    <name evidence="3" type="ORF">QQ055_09450</name>
</gene>
<evidence type="ECO:0000256" key="1">
    <source>
        <dbReference type="SAM" id="Coils"/>
    </source>
</evidence>
<feature type="coiled-coil region" evidence="1">
    <location>
        <begin position="204"/>
        <end position="264"/>
    </location>
</feature>
<keyword evidence="4" id="KW-1185">Reference proteome</keyword>